<dbReference type="STRING" id="215637.A0A4P9ZS44"/>
<evidence type="ECO:0000259" key="1">
    <source>
        <dbReference type="PROSITE" id="PS50181"/>
    </source>
</evidence>
<dbReference type="PANTHER" id="PTHR13318">
    <property type="entry name" value="PARTNER OF PAIRED, ISOFORM B-RELATED"/>
    <property type="match status" value="1"/>
</dbReference>
<dbReference type="Gene3D" id="3.80.10.10">
    <property type="entry name" value="Ribonuclease Inhibitor"/>
    <property type="match status" value="2"/>
</dbReference>
<dbReference type="AlphaFoldDB" id="A0A4P9ZS44"/>
<protein>
    <recommendedName>
        <fullName evidence="1">F-box domain-containing protein</fullName>
    </recommendedName>
</protein>
<gene>
    <name evidence="2" type="ORF">BJ085DRAFT_40504</name>
</gene>
<feature type="domain" description="F-box" evidence="1">
    <location>
        <begin position="14"/>
        <end position="61"/>
    </location>
</feature>
<dbReference type="GO" id="GO:0019005">
    <property type="term" value="C:SCF ubiquitin ligase complex"/>
    <property type="evidence" value="ECO:0007669"/>
    <property type="project" value="TreeGrafter"/>
</dbReference>
<dbReference type="Pfam" id="PF13516">
    <property type="entry name" value="LRR_6"/>
    <property type="match status" value="1"/>
</dbReference>
<dbReference type="Gene3D" id="1.20.1280.50">
    <property type="match status" value="1"/>
</dbReference>
<dbReference type="InterPro" id="IPR032675">
    <property type="entry name" value="LRR_dom_sf"/>
</dbReference>
<dbReference type="InterPro" id="IPR001611">
    <property type="entry name" value="Leu-rich_rpt"/>
</dbReference>
<dbReference type="EMBL" id="ML002693">
    <property type="protein sequence ID" value="RKP36237.1"/>
    <property type="molecule type" value="Genomic_DNA"/>
</dbReference>
<dbReference type="PROSITE" id="PS50181">
    <property type="entry name" value="FBOX"/>
    <property type="match status" value="1"/>
</dbReference>
<dbReference type="Pfam" id="PF12937">
    <property type="entry name" value="F-box-like"/>
    <property type="match status" value="1"/>
</dbReference>
<sequence length="493" mass="54385">MALATVAFPELVPSDPLHVLPTDVLIHIFEYLSFPDLTRCLRVSRLWYSQLPFIPYLWRELQYPSGPTNSNGSAGPSPTAKAVQRALQLSGPRLRSLVVGQADRLTLQCLDTLARCPRPQLRHLALVGARRIDGDRLVRTIRGVAGTLTRLNLAGCSLSDRVVAEILSMCTHLRSLNVSHCTQLSRYMLEGVRLRTPTGSTNTSATSYTLPRLIGSGSPSSSLSSSSSVALVSPPERTLPPLAHFICRQNQACASPGIWNTLCHHYATTLREIDWTSTGEVSVPMLRNLALCTGLQCLNISHCRFTGPAEAIELALVQIGERCPQLERLYLAHLVEMTESQVRALVGLNSGWRICDLAHVHHLSDAFLRTFSIQAPRLTHLNVAGCFQCTDVGLSHIIKRCTALVYLNVSKCAVTDLFLSRLLRYAKNIRTLILDGCSSISSGGMQLVVTQPAFLRQLEHLSLYNCIKVNYDTAQALRKGMSPDAHFRYYFSG</sequence>
<dbReference type="SMART" id="SM00256">
    <property type="entry name" value="FBOX"/>
    <property type="match status" value="1"/>
</dbReference>
<dbReference type="Proteomes" id="UP000268162">
    <property type="component" value="Unassembled WGS sequence"/>
</dbReference>
<organism evidence="2 3">
    <name type="scientific">Dimargaris cristalligena</name>
    <dbReference type="NCBI Taxonomy" id="215637"/>
    <lineage>
        <taxon>Eukaryota</taxon>
        <taxon>Fungi</taxon>
        <taxon>Fungi incertae sedis</taxon>
        <taxon>Zoopagomycota</taxon>
        <taxon>Kickxellomycotina</taxon>
        <taxon>Dimargaritomycetes</taxon>
        <taxon>Dimargaritales</taxon>
        <taxon>Dimargaritaceae</taxon>
        <taxon>Dimargaris</taxon>
    </lineage>
</organism>
<evidence type="ECO:0000313" key="2">
    <source>
        <dbReference type="EMBL" id="RKP36237.1"/>
    </source>
</evidence>
<dbReference type="InterPro" id="IPR001810">
    <property type="entry name" value="F-box_dom"/>
</dbReference>
<accession>A0A4P9ZS44</accession>
<dbReference type="SMART" id="SM00367">
    <property type="entry name" value="LRR_CC"/>
    <property type="match status" value="8"/>
</dbReference>
<reference evidence="3" key="1">
    <citation type="journal article" date="2018" name="Nat. Microbiol.">
        <title>Leveraging single-cell genomics to expand the fungal tree of life.</title>
        <authorList>
            <person name="Ahrendt S.R."/>
            <person name="Quandt C.A."/>
            <person name="Ciobanu D."/>
            <person name="Clum A."/>
            <person name="Salamov A."/>
            <person name="Andreopoulos B."/>
            <person name="Cheng J.F."/>
            <person name="Woyke T."/>
            <person name="Pelin A."/>
            <person name="Henrissat B."/>
            <person name="Reynolds N.K."/>
            <person name="Benny G.L."/>
            <person name="Smith M.E."/>
            <person name="James T.Y."/>
            <person name="Grigoriev I.V."/>
        </authorList>
    </citation>
    <scope>NUCLEOTIDE SEQUENCE [LARGE SCALE GENOMIC DNA]</scope>
    <source>
        <strain evidence="3">RSA 468</strain>
    </source>
</reference>
<proteinExistence type="predicted"/>
<keyword evidence="3" id="KW-1185">Reference proteome</keyword>
<dbReference type="SUPFAM" id="SSF81383">
    <property type="entry name" value="F-box domain"/>
    <property type="match status" value="1"/>
</dbReference>
<dbReference type="InterPro" id="IPR036047">
    <property type="entry name" value="F-box-like_dom_sf"/>
</dbReference>
<dbReference type="InterPro" id="IPR006553">
    <property type="entry name" value="Leu-rich_rpt_Cys-con_subtyp"/>
</dbReference>
<dbReference type="SUPFAM" id="SSF52047">
    <property type="entry name" value="RNI-like"/>
    <property type="match status" value="1"/>
</dbReference>
<name>A0A4P9ZS44_9FUNG</name>
<evidence type="ECO:0000313" key="3">
    <source>
        <dbReference type="Proteomes" id="UP000268162"/>
    </source>
</evidence>
<dbReference type="GO" id="GO:0031146">
    <property type="term" value="P:SCF-dependent proteasomal ubiquitin-dependent protein catabolic process"/>
    <property type="evidence" value="ECO:0007669"/>
    <property type="project" value="TreeGrafter"/>
</dbReference>